<feature type="region of interest" description="Disordered" evidence="1">
    <location>
        <begin position="1"/>
        <end position="29"/>
    </location>
</feature>
<sequence>MSPLNQQDHRRRLFTSSESIAHPTSPKLDDDLAANLQLLDILDRSTSQEDVTPSTSDSPDDPKGANNDLKRMLSLHSQVSTTSSTAQQHAKAQAEGLQIFRKIGAGACGAVFAEDGKLLVYKLAKSDDGTELWNDYVMHSKICKHFQRFIIDEVRVPECYYFVPNSRTTYFDNSQALVKAAEDVCNVPTSVLVTERVLPLPAVTRSLLIDKYCTPRNKDMAHAAIANKDCLVRVYLGSMQGKTGGMFFSLRNFKLHLNHMLELTLNVEAMAHRMGISLAVMHWAAKTDARDVEFVLGSSTKKTPAVPSDVLDTMKPLTYTGPPSDRNEDFFRRITELWILDFNQVRRITMDDEGVNLAVEAWRLNDPYYPKPLRETSAERHLWNAFVISYLTASQGILEDENAGKEVMELPRKFILGITEVERAKASYSYHGIPVN</sequence>
<dbReference type="AlphaFoldDB" id="A0AAE0JW64"/>
<evidence type="ECO:0000256" key="1">
    <source>
        <dbReference type="SAM" id="MobiDB-lite"/>
    </source>
</evidence>
<dbReference type="EMBL" id="JAULSN010000008">
    <property type="protein sequence ID" value="KAK3365508.1"/>
    <property type="molecule type" value="Genomic_DNA"/>
</dbReference>
<name>A0AAE0JW64_9PEZI</name>
<comment type="caution">
    <text evidence="3">The sequence shown here is derived from an EMBL/GenBank/DDBJ whole genome shotgun (WGS) entry which is preliminary data.</text>
</comment>
<organism evidence="3 4">
    <name type="scientific">Lasiosphaeria ovina</name>
    <dbReference type="NCBI Taxonomy" id="92902"/>
    <lineage>
        <taxon>Eukaryota</taxon>
        <taxon>Fungi</taxon>
        <taxon>Dikarya</taxon>
        <taxon>Ascomycota</taxon>
        <taxon>Pezizomycotina</taxon>
        <taxon>Sordariomycetes</taxon>
        <taxon>Sordariomycetidae</taxon>
        <taxon>Sordariales</taxon>
        <taxon>Lasiosphaeriaceae</taxon>
        <taxon>Lasiosphaeria</taxon>
    </lineage>
</organism>
<feature type="domain" description="DUF3669" evidence="2">
    <location>
        <begin position="337"/>
        <end position="401"/>
    </location>
</feature>
<accession>A0AAE0JW64</accession>
<feature type="region of interest" description="Disordered" evidence="1">
    <location>
        <begin position="43"/>
        <end position="68"/>
    </location>
</feature>
<evidence type="ECO:0000313" key="4">
    <source>
        <dbReference type="Proteomes" id="UP001287356"/>
    </source>
</evidence>
<dbReference type="PANTHER" id="PTHR40780:SF2">
    <property type="entry name" value="DUF3669 DOMAIN-CONTAINING PROTEIN"/>
    <property type="match status" value="1"/>
</dbReference>
<dbReference type="InterPro" id="IPR022137">
    <property type="entry name" value="Znf_prot_DUF3669"/>
</dbReference>
<protein>
    <submittedName>
        <fullName evidence="3">Zinc finger protein-domain-containing protein</fullName>
    </submittedName>
</protein>
<evidence type="ECO:0000313" key="3">
    <source>
        <dbReference type="EMBL" id="KAK3365508.1"/>
    </source>
</evidence>
<gene>
    <name evidence="3" type="ORF">B0T24DRAFT_635998</name>
</gene>
<keyword evidence="4" id="KW-1185">Reference proteome</keyword>
<dbReference type="Proteomes" id="UP001287356">
    <property type="component" value="Unassembled WGS sequence"/>
</dbReference>
<dbReference type="PANTHER" id="PTHR40780">
    <property type="entry name" value="DUF3669 DOMAIN-CONTAINING PROTEIN"/>
    <property type="match status" value="1"/>
</dbReference>
<reference evidence="3" key="2">
    <citation type="submission" date="2023-06" db="EMBL/GenBank/DDBJ databases">
        <authorList>
            <consortium name="Lawrence Berkeley National Laboratory"/>
            <person name="Haridas S."/>
            <person name="Hensen N."/>
            <person name="Bonometti L."/>
            <person name="Westerberg I."/>
            <person name="Brannstrom I.O."/>
            <person name="Guillou S."/>
            <person name="Cros-Aarteil S."/>
            <person name="Calhoun S."/>
            <person name="Kuo A."/>
            <person name="Mondo S."/>
            <person name="Pangilinan J."/>
            <person name="Riley R."/>
            <person name="Labutti K."/>
            <person name="Andreopoulos B."/>
            <person name="Lipzen A."/>
            <person name="Chen C."/>
            <person name="Yanf M."/>
            <person name="Daum C."/>
            <person name="Ng V."/>
            <person name="Clum A."/>
            <person name="Steindorff A."/>
            <person name="Ohm R."/>
            <person name="Martin F."/>
            <person name="Silar P."/>
            <person name="Natvig D."/>
            <person name="Lalanne C."/>
            <person name="Gautier V."/>
            <person name="Ament-Velasquez S.L."/>
            <person name="Kruys A."/>
            <person name="Hutchinson M.I."/>
            <person name="Powell A.J."/>
            <person name="Barry K."/>
            <person name="Miller A.N."/>
            <person name="Grigoriev I.V."/>
            <person name="Debuchy R."/>
            <person name="Gladieux P."/>
            <person name="Thoren M.H."/>
            <person name="Johannesson H."/>
        </authorList>
    </citation>
    <scope>NUCLEOTIDE SEQUENCE</scope>
    <source>
        <strain evidence="3">CBS 958.72</strain>
    </source>
</reference>
<reference evidence="3" key="1">
    <citation type="journal article" date="2023" name="Mol. Phylogenet. Evol.">
        <title>Genome-scale phylogeny and comparative genomics of the fungal order Sordariales.</title>
        <authorList>
            <person name="Hensen N."/>
            <person name="Bonometti L."/>
            <person name="Westerberg I."/>
            <person name="Brannstrom I.O."/>
            <person name="Guillou S."/>
            <person name="Cros-Aarteil S."/>
            <person name="Calhoun S."/>
            <person name="Haridas S."/>
            <person name="Kuo A."/>
            <person name="Mondo S."/>
            <person name="Pangilinan J."/>
            <person name="Riley R."/>
            <person name="LaButti K."/>
            <person name="Andreopoulos B."/>
            <person name="Lipzen A."/>
            <person name="Chen C."/>
            <person name="Yan M."/>
            <person name="Daum C."/>
            <person name="Ng V."/>
            <person name="Clum A."/>
            <person name="Steindorff A."/>
            <person name="Ohm R.A."/>
            <person name="Martin F."/>
            <person name="Silar P."/>
            <person name="Natvig D.O."/>
            <person name="Lalanne C."/>
            <person name="Gautier V."/>
            <person name="Ament-Velasquez S.L."/>
            <person name="Kruys A."/>
            <person name="Hutchinson M.I."/>
            <person name="Powell A.J."/>
            <person name="Barry K."/>
            <person name="Miller A.N."/>
            <person name="Grigoriev I.V."/>
            <person name="Debuchy R."/>
            <person name="Gladieux P."/>
            <person name="Hiltunen Thoren M."/>
            <person name="Johannesson H."/>
        </authorList>
    </citation>
    <scope>NUCLEOTIDE SEQUENCE</scope>
    <source>
        <strain evidence="3">CBS 958.72</strain>
    </source>
</reference>
<evidence type="ECO:0000259" key="2">
    <source>
        <dbReference type="Pfam" id="PF12417"/>
    </source>
</evidence>
<proteinExistence type="predicted"/>
<dbReference type="Pfam" id="PF12417">
    <property type="entry name" value="DUF3669"/>
    <property type="match status" value="1"/>
</dbReference>